<keyword evidence="2" id="KW-1185">Reference proteome</keyword>
<dbReference type="EMBL" id="KN275957">
    <property type="protein sequence ID" value="KGM92693.1"/>
    <property type="molecule type" value="Genomic_DNA"/>
</dbReference>
<dbReference type="KEGG" id="pbn:PADG_11150"/>
<dbReference type="Proteomes" id="UP000001628">
    <property type="component" value="Unassembled WGS sequence"/>
</dbReference>
<organism evidence="1 2">
    <name type="scientific">Paracoccidioides brasiliensis (strain Pb18)</name>
    <dbReference type="NCBI Taxonomy" id="502780"/>
    <lineage>
        <taxon>Eukaryota</taxon>
        <taxon>Fungi</taxon>
        <taxon>Dikarya</taxon>
        <taxon>Ascomycota</taxon>
        <taxon>Pezizomycotina</taxon>
        <taxon>Eurotiomycetes</taxon>
        <taxon>Eurotiomycetidae</taxon>
        <taxon>Onygenales</taxon>
        <taxon>Ajellomycetaceae</taxon>
        <taxon>Paracoccidioides</taxon>
    </lineage>
</organism>
<name>A0A0A0HWE3_PARBD</name>
<protein>
    <submittedName>
        <fullName evidence="1">Uncharacterized protein</fullName>
    </submittedName>
</protein>
<dbReference type="AlphaFoldDB" id="A0A0A0HWE3"/>
<accession>A0A0A0HWE3</accession>
<dbReference type="GeneID" id="22587047"/>
<dbReference type="RefSeq" id="XP_010756746.1">
    <property type="nucleotide sequence ID" value="XM_010758444.1"/>
</dbReference>
<reference evidence="1 2" key="1">
    <citation type="journal article" date="2011" name="PLoS Genet.">
        <title>Comparative genomic analysis of human fungal pathogens causing paracoccidioidomycosis.</title>
        <authorList>
            <person name="Desjardins C.A."/>
            <person name="Champion M.D."/>
            <person name="Holder J.W."/>
            <person name="Muszewska A."/>
            <person name="Goldberg J."/>
            <person name="Bailao A.M."/>
            <person name="Brigido M.M."/>
            <person name="Ferreira M.E."/>
            <person name="Garcia A.M."/>
            <person name="Grynberg M."/>
            <person name="Gujja S."/>
            <person name="Heiman D.I."/>
            <person name="Henn M.R."/>
            <person name="Kodira C.D."/>
            <person name="Leon-Narvaez H."/>
            <person name="Longo L.V."/>
            <person name="Ma L.J."/>
            <person name="Malavazi I."/>
            <person name="Matsuo A.L."/>
            <person name="Morais F.V."/>
            <person name="Pereira M."/>
            <person name="Rodriguez-Brito S."/>
            <person name="Sakthikumar S."/>
            <person name="Salem-Izacc S.M."/>
            <person name="Sykes S.M."/>
            <person name="Teixeira M.M."/>
            <person name="Vallejo M.C."/>
            <person name="Walter M.E."/>
            <person name="Yandava C."/>
            <person name="Young S."/>
            <person name="Zeng Q."/>
            <person name="Zucker J."/>
            <person name="Felipe M.S."/>
            <person name="Goldman G.H."/>
            <person name="Haas B.J."/>
            <person name="McEwen J.G."/>
            <person name="Nino-Vega G."/>
            <person name="Puccia R."/>
            <person name="San-Blas G."/>
            <person name="Soares C.M."/>
            <person name="Birren B.W."/>
            <person name="Cuomo C.A."/>
        </authorList>
    </citation>
    <scope>NUCLEOTIDE SEQUENCE [LARGE SCALE GENOMIC DNA]</scope>
    <source>
        <strain evidence="1 2">Pb18</strain>
    </source>
</reference>
<evidence type="ECO:0000313" key="2">
    <source>
        <dbReference type="Proteomes" id="UP000001628"/>
    </source>
</evidence>
<sequence length="120" mass="13034">MHDKVGPVKLYGAKASPWISSTALAYVYVDVIVAVIDKLRQVTGSCLLPIRELVCALCLRLPVLGNMIIRANANVPIRTSVEVRPIILGASRLAKLCLKGFGSQSFGSKEFMVDFDVSQN</sequence>
<dbReference type="InParanoid" id="A0A0A0HWE3"/>
<proteinExistence type="predicted"/>
<evidence type="ECO:0000313" key="1">
    <source>
        <dbReference type="EMBL" id="KGM92693.1"/>
    </source>
</evidence>
<dbReference type="VEuPathDB" id="FungiDB:PADG_11150"/>
<gene>
    <name evidence="1" type="ORF">PADG_11150</name>
</gene>
<dbReference type="HOGENOM" id="CLU_2050331_0_0_1"/>